<dbReference type="InterPro" id="IPR012910">
    <property type="entry name" value="Plug_dom"/>
</dbReference>
<dbReference type="Gene3D" id="2.170.130.10">
    <property type="entry name" value="TonB-dependent receptor, plug domain"/>
    <property type="match status" value="1"/>
</dbReference>
<evidence type="ECO:0000256" key="3">
    <source>
        <dbReference type="ARBA" id="ARBA00022452"/>
    </source>
</evidence>
<dbReference type="InterPro" id="IPR036942">
    <property type="entry name" value="Beta-barrel_TonB_sf"/>
</dbReference>
<evidence type="ECO:0000313" key="15">
    <source>
        <dbReference type="Proteomes" id="UP000249248"/>
    </source>
</evidence>
<keyword evidence="15" id="KW-1185">Reference proteome</keyword>
<evidence type="ECO:0000259" key="12">
    <source>
        <dbReference type="Pfam" id="PF00593"/>
    </source>
</evidence>
<keyword evidence="2" id="KW-0813">Transport</keyword>
<keyword evidence="4" id="KW-0812">Transmembrane</keyword>
<evidence type="ECO:0000256" key="10">
    <source>
        <dbReference type="RuleBase" id="RU003357"/>
    </source>
</evidence>
<comment type="similarity">
    <text evidence="10">Belongs to the TonB-dependent receptor family.</text>
</comment>
<dbReference type="InterPro" id="IPR039426">
    <property type="entry name" value="TonB-dep_rcpt-like"/>
</dbReference>
<dbReference type="GO" id="GO:0044718">
    <property type="term" value="P:siderophore transmembrane transport"/>
    <property type="evidence" value="ECO:0007669"/>
    <property type="project" value="TreeGrafter"/>
</dbReference>
<evidence type="ECO:0000256" key="4">
    <source>
        <dbReference type="ARBA" id="ARBA00022692"/>
    </source>
</evidence>
<dbReference type="EMBL" id="QKSB01000007">
    <property type="protein sequence ID" value="PZE16569.1"/>
    <property type="molecule type" value="Genomic_DNA"/>
</dbReference>
<evidence type="ECO:0000256" key="5">
    <source>
        <dbReference type="ARBA" id="ARBA00022729"/>
    </source>
</evidence>
<dbReference type="Proteomes" id="UP000249248">
    <property type="component" value="Unassembled WGS sequence"/>
</dbReference>
<dbReference type="InterPro" id="IPR037066">
    <property type="entry name" value="Plug_dom_sf"/>
</dbReference>
<comment type="subcellular location">
    <subcellularLocation>
        <location evidence="1">Cell outer membrane</location>
        <topology evidence="1">Multi-pass membrane protein</topology>
    </subcellularLocation>
</comment>
<feature type="signal peptide" evidence="11">
    <location>
        <begin position="1"/>
        <end position="18"/>
    </location>
</feature>
<evidence type="ECO:0000256" key="8">
    <source>
        <dbReference type="ARBA" id="ARBA00023170"/>
    </source>
</evidence>
<dbReference type="InterPro" id="IPR000531">
    <property type="entry name" value="Beta-barrel_TonB"/>
</dbReference>
<dbReference type="AlphaFoldDB" id="A0A2W1MWS0"/>
<dbReference type="InterPro" id="IPR008969">
    <property type="entry name" value="CarboxyPept-like_regulatory"/>
</dbReference>
<dbReference type="PANTHER" id="PTHR30069:SF29">
    <property type="entry name" value="HEMOGLOBIN AND HEMOGLOBIN-HAPTOGLOBIN-BINDING PROTEIN 1-RELATED"/>
    <property type="match status" value="1"/>
</dbReference>
<accession>A0A2W1MWS0</accession>
<dbReference type="SUPFAM" id="SSF56935">
    <property type="entry name" value="Porins"/>
    <property type="match status" value="1"/>
</dbReference>
<keyword evidence="8 14" id="KW-0675">Receptor</keyword>
<feature type="chain" id="PRO_5016116278" evidence="11">
    <location>
        <begin position="19"/>
        <end position="731"/>
    </location>
</feature>
<gene>
    <name evidence="14" type="ORF">DNU06_11995</name>
</gene>
<evidence type="ECO:0000256" key="9">
    <source>
        <dbReference type="ARBA" id="ARBA00023237"/>
    </source>
</evidence>
<dbReference type="GO" id="GO:0015344">
    <property type="term" value="F:siderophore uptake transmembrane transporter activity"/>
    <property type="evidence" value="ECO:0007669"/>
    <property type="project" value="TreeGrafter"/>
</dbReference>
<proteinExistence type="inferred from homology"/>
<keyword evidence="7 10" id="KW-0472">Membrane</keyword>
<name>A0A2W1MWS0_9FLAO</name>
<feature type="domain" description="TonB-dependent receptor plug" evidence="13">
    <location>
        <begin position="120"/>
        <end position="217"/>
    </location>
</feature>
<comment type="caution">
    <text evidence="14">The sequence shown here is derived from an EMBL/GenBank/DDBJ whole genome shotgun (WGS) entry which is preliminary data.</text>
</comment>
<sequence length="731" mass="82677">MKIILLFGLIICSVQAKAQNVTGKIIDQNKESIPGVIVKWNQKKNYAKTNVEGEFKAEINRFPDTLIVEHIGFATFTKILHQASENLMIELVAADTLSTVVVKGKNDGKSIDLFSARHTELIGQGELRKAACCNLSEAFETNASVDVNLTDAVSGAKKIQMLGLDGVYSQIQFENIPLVRGLSSSYGLGLMPGTWIESIQVTKGTGSVINGYESIAGMINLQLKEPANDEKLYINTYANRFGRAELNIHGVQKLKNWKTMSFLHLSNNFLEVDDNKDGFRDIPVGFSGAFMNRWERRGEYLESKLGIRGVIVNKQGGQIGYQPNSSDNLKYGMDLNTEHLEVFAKNGFFFKNSNTSSLGTVVQAKYHHLQNNFGNKTYEGTQKKLYINTIYSDIIQNTNHNFSTGLSFVLDDYVQSYNDSSFLKTEIVPGAFFEYTYHYLEEFTLVAGLRGDYHNLYGPFFSPRLHAKWNMSKQNALRLSAGRGYRVANPYADYSSLMASSRTWYVANDLAPEDAINAGLTYTQKFIFKERVSTLTLDYFYTTFNNQVVTDLDMASNEIHFYNASGTSYSNSFQAELSIKPHETLELRGAFKYYDVKAEFNGELQQKAFTPKFRALFNVGYHTRNKKWEYDLTGNWMGIKRLPSTASNPVEDQRATTSKQFWLLNSQITYKRPKISFYLGAENILNYTQNNAIISPDDPFGSYFDATQLWAPITGTNIYIGLHYTIKHKKQ</sequence>
<keyword evidence="6 10" id="KW-0798">TonB box</keyword>
<reference evidence="14 15" key="1">
    <citation type="submission" date="2018-06" db="EMBL/GenBank/DDBJ databases">
        <title>The draft genome sequence of Crocinitomix sp. SM1701.</title>
        <authorList>
            <person name="Zhang X."/>
        </authorList>
    </citation>
    <scope>NUCLEOTIDE SEQUENCE [LARGE SCALE GENOMIC DNA]</scope>
    <source>
        <strain evidence="14 15">SM1701</strain>
    </source>
</reference>
<dbReference type="OrthoDB" id="1109239at2"/>
<evidence type="ECO:0000256" key="11">
    <source>
        <dbReference type="SAM" id="SignalP"/>
    </source>
</evidence>
<evidence type="ECO:0000259" key="13">
    <source>
        <dbReference type="Pfam" id="PF07715"/>
    </source>
</evidence>
<feature type="domain" description="TonB-dependent receptor-like beta-barrel" evidence="12">
    <location>
        <begin position="313"/>
        <end position="684"/>
    </location>
</feature>
<evidence type="ECO:0000256" key="1">
    <source>
        <dbReference type="ARBA" id="ARBA00004571"/>
    </source>
</evidence>
<keyword evidence="3" id="KW-1134">Transmembrane beta strand</keyword>
<dbReference type="Pfam" id="PF07715">
    <property type="entry name" value="Plug"/>
    <property type="match status" value="1"/>
</dbReference>
<organism evidence="14 15">
    <name type="scientific">Putridiphycobacter roseus</name>
    <dbReference type="NCBI Taxonomy" id="2219161"/>
    <lineage>
        <taxon>Bacteria</taxon>
        <taxon>Pseudomonadati</taxon>
        <taxon>Bacteroidota</taxon>
        <taxon>Flavobacteriia</taxon>
        <taxon>Flavobacteriales</taxon>
        <taxon>Crocinitomicaceae</taxon>
        <taxon>Putridiphycobacter</taxon>
    </lineage>
</organism>
<dbReference type="Pfam" id="PF13715">
    <property type="entry name" value="CarbopepD_reg_2"/>
    <property type="match status" value="1"/>
</dbReference>
<protein>
    <submittedName>
        <fullName evidence="14">TonB-dependent receptor</fullName>
    </submittedName>
</protein>
<keyword evidence="9" id="KW-0998">Cell outer membrane</keyword>
<evidence type="ECO:0000256" key="7">
    <source>
        <dbReference type="ARBA" id="ARBA00023136"/>
    </source>
</evidence>
<dbReference type="PANTHER" id="PTHR30069">
    <property type="entry name" value="TONB-DEPENDENT OUTER MEMBRANE RECEPTOR"/>
    <property type="match status" value="1"/>
</dbReference>
<dbReference type="Gene3D" id="2.40.170.20">
    <property type="entry name" value="TonB-dependent receptor, beta-barrel domain"/>
    <property type="match status" value="1"/>
</dbReference>
<dbReference type="SUPFAM" id="SSF49464">
    <property type="entry name" value="Carboxypeptidase regulatory domain-like"/>
    <property type="match status" value="1"/>
</dbReference>
<evidence type="ECO:0000313" key="14">
    <source>
        <dbReference type="EMBL" id="PZE16569.1"/>
    </source>
</evidence>
<keyword evidence="5 11" id="KW-0732">Signal</keyword>
<dbReference type="Pfam" id="PF00593">
    <property type="entry name" value="TonB_dep_Rec_b-barrel"/>
    <property type="match status" value="1"/>
</dbReference>
<dbReference type="GO" id="GO:0009279">
    <property type="term" value="C:cell outer membrane"/>
    <property type="evidence" value="ECO:0007669"/>
    <property type="project" value="UniProtKB-SubCell"/>
</dbReference>
<evidence type="ECO:0000256" key="2">
    <source>
        <dbReference type="ARBA" id="ARBA00022448"/>
    </source>
</evidence>
<dbReference type="RefSeq" id="WP_111063585.1">
    <property type="nucleotide sequence ID" value="NZ_JBHUCU010000017.1"/>
</dbReference>
<evidence type="ECO:0000256" key="6">
    <source>
        <dbReference type="ARBA" id="ARBA00023077"/>
    </source>
</evidence>